<evidence type="ECO:0000313" key="2">
    <source>
        <dbReference type="Proteomes" id="UP000565468"/>
    </source>
</evidence>
<gene>
    <name evidence="1" type="ORF">HII30_11755</name>
</gene>
<dbReference type="AlphaFoldDB" id="A0A848M651"/>
<dbReference type="Proteomes" id="UP000565468">
    <property type="component" value="Unassembled WGS sequence"/>
</dbReference>
<dbReference type="RefSeq" id="WP_169505228.1">
    <property type="nucleotide sequence ID" value="NZ_JABBPN010000009.1"/>
</dbReference>
<protein>
    <submittedName>
        <fullName evidence="1">Uncharacterized protein</fullName>
    </submittedName>
</protein>
<comment type="caution">
    <text evidence="1">The sequence shown here is derived from an EMBL/GenBank/DDBJ whole genome shotgun (WGS) entry which is preliminary data.</text>
</comment>
<accession>A0A848M651</accession>
<keyword evidence="2" id="KW-1185">Reference proteome</keyword>
<sequence length="130" mass="14505">MKLSSKKRKLAVSIILLFIIAYVGVGVWIANDTKTILEKAMSGQADHTEYMNDATYQTIHPAERGATSNYAYEGSVHDIGLVFPLHFFVVSKVFTSQTYAHTDFAFKEPVKLTLKLKSGHWYGVGAHIKP</sequence>
<evidence type="ECO:0000313" key="1">
    <source>
        <dbReference type="EMBL" id="NMO96447.1"/>
    </source>
</evidence>
<reference evidence="1 2" key="1">
    <citation type="submission" date="2020-04" db="EMBL/GenBank/DDBJ databases">
        <title>Paenibacillus algicola sp. nov., a novel marine bacterium producing alginate lyase.</title>
        <authorList>
            <person name="Huang H."/>
        </authorList>
    </citation>
    <scope>NUCLEOTIDE SEQUENCE [LARGE SCALE GENOMIC DNA]</scope>
    <source>
        <strain evidence="1 2">L7-75</strain>
    </source>
</reference>
<dbReference type="EMBL" id="JABBPN010000009">
    <property type="protein sequence ID" value="NMO96447.1"/>
    <property type="molecule type" value="Genomic_DNA"/>
</dbReference>
<proteinExistence type="predicted"/>
<organism evidence="1 2">
    <name type="scientific">Paenibacillus lemnae</name>
    <dbReference type="NCBI Taxonomy" id="1330551"/>
    <lineage>
        <taxon>Bacteria</taxon>
        <taxon>Bacillati</taxon>
        <taxon>Bacillota</taxon>
        <taxon>Bacilli</taxon>
        <taxon>Bacillales</taxon>
        <taxon>Paenibacillaceae</taxon>
        <taxon>Paenibacillus</taxon>
    </lineage>
</organism>
<name>A0A848M651_PAELE</name>